<proteinExistence type="predicted"/>
<organism evidence="1 2">
    <name type="scientific">Priestia iocasae</name>
    <dbReference type="NCBI Taxonomy" id="2291674"/>
    <lineage>
        <taxon>Bacteria</taxon>
        <taxon>Bacillati</taxon>
        <taxon>Bacillota</taxon>
        <taxon>Bacilli</taxon>
        <taxon>Bacillales</taxon>
        <taxon>Bacillaceae</taxon>
        <taxon>Priestia</taxon>
    </lineage>
</organism>
<evidence type="ECO:0000313" key="2">
    <source>
        <dbReference type="Proteomes" id="UP000809829"/>
    </source>
</evidence>
<sequence length="39" mass="4821">MNFSMKKNHFIKCIKWIALVHSDTLFYVANYYYSMIKRD</sequence>
<name>A0ABS2QRN0_9BACI</name>
<reference evidence="1 2" key="1">
    <citation type="submission" date="2021-01" db="EMBL/GenBank/DDBJ databases">
        <title>Genomic Encyclopedia of Type Strains, Phase IV (KMG-IV): sequencing the most valuable type-strain genomes for metagenomic binning, comparative biology and taxonomic classification.</title>
        <authorList>
            <person name="Goeker M."/>
        </authorList>
    </citation>
    <scope>NUCLEOTIDE SEQUENCE [LARGE SCALE GENOMIC DNA]</scope>
    <source>
        <strain evidence="1 2">DSM 104297</strain>
    </source>
</reference>
<dbReference type="Proteomes" id="UP000809829">
    <property type="component" value="Unassembled WGS sequence"/>
</dbReference>
<evidence type="ECO:0000313" key="1">
    <source>
        <dbReference type="EMBL" id="MBM7702120.1"/>
    </source>
</evidence>
<protein>
    <submittedName>
        <fullName evidence="1">Uncharacterized protein</fullName>
    </submittedName>
</protein>
<dbReference type="EMBL" id="JAFBFC010000001">
    <property type="protein sequence ID" value="MBM7702120.1"/>
    <property type="molecule type" value="Genomic_DNA"/>
</dbReference>
<comment type="caution">
    <text evidence="1">The sequence shown here is derived from an EMBL/GenBank/DDBJ whole genome shotgun (WGS) entry which is preliminary data.</text>
</comment>
<accession>A0ABS2QRN0</accession>
<keyword evidence="2" id="KW-1185">Reference proteome</keyword>
<gene>
    <name evidence="1" type="ORF">JOC83_000946</name>
</gene>